<proteinExistence type="inferred from homology"/>
<dbReference type="InterPro" id="IPR003660">
    <property type="entry name" value="HAMP_dom"/>
</dbReference>
<comment type="similarity">
    <text evidence="6">Belongs to the methyl-accepting chemotaxis (MCP) protein family.</text>
</comment>
<feature type="domain" description="Methyl-accepting transducer" evidence="10">
    <location>
        <begin position="357"/>
        <end position="593"/>
    </location>
</feature>
<dbReference type="Proteomes" id="UP000092528">
    <property type="component" value="Chromosome 1"/>
</dbReference>
<feature type="coiled-coil region" evidence="8">
    <location>
        <begin position="435"/>
        <end position="462"/>
    </location>
</feature>
<keyword evidence="8" id="KW-0175">Coiled coil</keyword>
<dbReference type="PATRIC" id="fig|45658.7.peg.1314"/>
<evidence type="ECO:0000256" key="5">
    <source>
        <dbReference type="ARBA" id="ARBA00023224"/>
    </source>
</evidence>
<dbReference type="PROSITE" id="PS50885">
    <property type="entry name" value="HAMP"/>
    <property type="match status" value="1"/>
</dbReference>
<name>A0A1C7F9N3_9VIBR</name>
<keyword evidence="3 9" id="KW-1133">Transmembrane helix</keyword>
<dbReference type="PANTHER" id="PTHR32089:SF119">
    <property type="entry name" value="METHYL-ACCEPTING CHEMOTAXIS PROTEIN CTPL"/>
    <property type="match status" value="1"/>
</dbReference>
<dbReference type="Pfam" id="PF00672">
    <property type="entry name" value="HAMP"/>
    <property type="match status" value="1"/>
</dbReference>
<dbReference type="GO" id="GO:0006935">
    <property type="term" value="P:chemotaxis"/>
    <property type="evidence" value="ECO:0007669"/>
    <property type="project" value="UniProtKB-ARBA"/>
</dbReference>
<dbReference type="STRING" id="45658.VSVS12_01713"/>
<sequence length="629" mass="69735">MSHSPSILRALNGISIRAKLILLNAILILGVISYGLFEQYSLNNLHELELASVENTAAEVDLLTLRRHEKDFLARHELKYHTRFNETFTRLMTRLNDLESRIKQHGLQLNDRMTVIRDTLTGYQSKFTQLVNQIEAIDSQSNPNSLIAKLQTAREALKKSVVSLDNLQAKVALSSVLENDFKYLGKPSEQAELDLSQHLQRFHQTYARHPSLSIAFDDYQQALVNLFNSYNTLGLTPSEGLRGELRSNIHQTEAEILALQTEIEIAINEASDKTKMQLHLFGAGLAFVISALLMMIGRSVLNRIRDINFMMRDIASGNGDLTARMNAEGNDELAQLANSFDSFISKLHGLIKDVANVKNVLNQSSLESEQAASNSINNAEQQKAESESVATAVNELVQTSNEITSNIEHAASNASRMKEESHRALEITHNASGSMQNLANDIANSQSLIEQLEEQSREINSVISTIQGIAEQTNLLALNAAIEAARAGEYGRGFAVVADEVRDLSMKTDNSTRQIESTISNLTDRIHSTVRIMSDSQLQAESTKQDTLLVVDAIDSVNQQIEDLFNMNAQIATASEEQSMVSAEIDRNITQIANLANDTHREVQGSVTCSKQVSEVSLKLDAIVAQFRY</sequence>
<dbReference type="FunFam" id="1.10.287.950:FF:000001">
    <property type="entry name" value="Methyl-accepting chemotaxis sensory transducer"/>
    <property type="match status" value="1"/>
</dbReference>
<dbReference type="CDD" id="cd11386">
    <property type="entry name" value="MCP_signal"/>
    <property type="match status" value="1"/>
</dbReference>
<evidence type="ECO:0000313" key="12">
    <source>
        <dbReference type="EMBL" id="ANU36467.1"/>
    </source>
</evidence>
<evidence type="ECO:0000256" key="7">
    <source>
        <dbReference type="PROSITE-ProRule" id="PRU00284"/>
    </source>
</evidence>
<dbReference type="SMART" id="SM01358">
    <property type="entry name" value="HBM"/>
    <property type="match status" value="1"/>
</dbReference>
<dbReference type="SMART" id="SM00283">
    <property type="entry name" value="MA"/>
    <property type="match status" value="1"/>
</dbReference>
<feature type="transmembrane region" description="Helical" evidence="9">
    <location>
        <begin position="20"/>
        <end position="37"/>
    </location>
</feature>
<evidence type="ECO:0000259" key="11">
    <source>
        <dbReference type="PROSITE" id="PS50885"/>
    </source>
</evidence>
<dbReference type="GeneID" id="96873682"/>
<reference evidence="12 13" key="1">
    <citation type="submission" date="2016-07" db="EMBL/GenBank/DDBJ databases">
        <title>Genome sequencing of Vibrio scophthalmi strain VS-05, an isolated from Paralichthys olivaceus.</title>
        <authorList>
            <person name="Han H.-J."/>
        </authorList>
    </citation>
    <scope>NUCLEOTIDE SEQUENCE [LARGE SCALE GENOMIC DNA]</scope>
    <source>
        <strain evidence="12 13">VS-05</strain>
    </source>
</reference>
<dbReference type="GO" id="GO:0016020">
    <property type="term" value="C:membrane"/>
    <property type="evidence" value="ECO:0007669"/>
    <property type="project" value="UniProtKB-SubCell"/>
</dbReference>
<evidence type="ECO:0000256" key="2">
    <source>
        <dbReference type="ARBA" id="ARBA00022692"/>
    </source>
</evidence>
<organism evidence="12 13">
    <name type="scientific">Vibrio scophthalmi</name>
    <dbReference type="NCBI Taxonomy" id="45658"/>
    <lineage>
        <taxon>Bacteria</taxon>
        <taxon>Pseudomonadati</taxon>
        <taxon>Pseudomonadota</taxon>
        <taxon>Gammaproteobacteria</taxon>
        <taxon>Vibrionales</taxon>
        <taxon>Vibrionaceae</taxon>
        <taxon>Vibrio</taxon>
    </lineage>
</organism>
<keyword evidence="4 9" id="KW-0472">Membrane</keyword>
<comment type="subcellular location">
    <subcellularLocation>
        <location evidence="1">Membrane</location>
        <topology evidence="1">Multi-pass membrane protein</topology>
    </subcellularLocation>
</comment>
<dbReference type="EMBL" id="CP016414">
    <property type="protein sequence ID" value="ANU36467.1"/>
    <property type="molecule type" value="Genomic_DNA"/>
</dbReference>
<accession>A0A1C7F9N3</accession>
<feature type="domain" description="HAMP" evidence="11">
    <location>
        <begin position="298"/>
        <end position="352"/>
    </location>
</feature>
<protein>
    <submittedName>
        <fullName evidence="12">Putative methyl-accepting chemotaxis protein YoaH</fullName>
    </submittedName>
</protein>
<evidence type="ECO:0000256" key="8">
    <source>
        <dbReference type="SAM" id="Coils"/>
    </source>
</evidence>
<evidence type="ECO:0000259" key="10">
    <source>
        <dbReference type="PROSITE" id="PS50111"/>
    </source>
</evidence>
<keyword evidence="5 7" id="KW-0807">Transducer</keyword>
<dbReference type="CDD" id="cd06225">
    <property type="entry name" value="HAMP"/>
    <property type="match status" value="1"/>
</dbReference>
<dbReference type="PANTHER" id="PTHR32089">
    <property type="entry name" value="METHYL-ACCEPTING CHEMOTAXIS PROTEIN MCPB"/>
    <property type="match status" value="1"/>
</dbReference>
<keyword evidence="2 9" id="KW-0812">Transmembrane</keyword>
<evidence type="ECO:0000256" key="9">
    <source>
        <dbReference type="SAM" id="Phobius"/>
    </source>
</evidence>
<keyword evidence="13" id="KW-1185">Reference proteome</keyword>
<evidence type="ECO:0000313" key="13">
    <source>
        <dbReference type="Proteomes" id="UP000092528"/>
    </source>
</evidence>
<dbReference type="AlphaFoldDB" id="A0A1C7F9N3"/>
<dbReference type="RefSeq" id="WP_065545296.1">
    <property type="nucleotide sequence ID" value="NZ_CP016414.1"/>
</dbReference>
<evidence type="ECO:0000256" key="3">
    <source>
        <dbReference type="ARBA" id="ARBA00022989"/>
    </source>
</evidence>
<dbReference type="GO" id="GO:0007165">
    <property type="term" value="P:signal transduction"/>
    <property type="evidence" value="ECO:0007669"/>
    <property type="project" value="UniProtKB-KW"/>
</dbReference>
<dbReference type="InterPro" id="IPR032255">
    <property type="entry name" value="HBM"/>
</dbReference>
<dbReference type="SUPFAM" id="SSF58104">
    <property type="entry name" value="Methyl-accepting chemotaxis protein (MCP) signaling domain"/>
    <property type="match status" value="1"/>
</dbReference>
<dbReference type="Gene3D" id="1.10.287.950">
    <property type="entry name" value="Methyl-accepting chemotaxis protein"/>
    <property type="match status" value="1"/>
</dbReference>
<feature type="transmembrane region" description="Helical" evidence="9">
    <location>
        <begin position="278"/>
        <end position="301"/>
    </location>
</feature>
<evidence type="ECO:0000256" key="6">
    <source>
        <dbReference type="ARBA" id="ARBA00029447"/>
    </source>
</evidence>
<feature type="coiled-coil region" evidence="8">
    <location>
        <begin position="242"/>
        <end position="269"/>
    </location>
</feature>
<dbReference type="PROSITE" id="PS50111">
    <property type="entry name" value="CHEMOTAXIS_TRANSDUC_2"/>
    <property type="match status" value="1"/>
</dbReference>
<evidence type="ECO:0000256" key="4">
    <source>
        <dbReference type="ARBA" id="ARBA00023136"/>
    </source>
</evidence>
<dbReference type="InterPro" id="IPR004089">
    <property type="entry name" value="MCPsignal_dom"/>
</dbReference>
<dbReference type="SMART" id="SM00304">
    <property type="entry name" value="HAMP"/>
    <property type="match status" value="1"/>
</dbReference>
<dbReference type="Pfam" id="PF00015">
    <property type="entry name" value="MCPsignal"/>
    <property type="match status" value="1"/>
</dbReference>
<gene>
    <name evidence="12" type="ORF">VSVS05_01340</name>
</gene>
<evidence type="ECO:0000256" key="1">
    <source>
        <dbReference type="ARBA" id="ARBA00004141"/>
    </source>
</evidence>